<comment type="caution">
    <text evidence="1">The sequence shown here is derived from an EMBL/GenBank/DDBJ whole genome shotgun (WGS) entry which is preliminary data.</text>
</comment>
<reference evidence="1 2" key="1">
    <citation type="submission" date="2017-02" db="EMBL/GenBank/DDBJ databases">
        <title>The new phylogeny of genus Mycobacterium.</title>
        <authorList>
            <person name="Tortoli E."/>
            <person name="Trovato A."/>
            <person name="Cirillo D.M."/>
        </authorList>
    </citation>
    <scope>NUCLEOTIDE SEQUENCE [LARGE SCALE GENOMIC DNA]</scope>
    <source>
        <strain evidence="1 2">DSM 44471</strain>
    </source>
</reference>
<protein>
    <submittedName>
        <fullName evidence="1">Uncharacterized protein</fullName>
    </submittedName>
</protein>
<dbReference type="AlphaFoldDB" id="A0A1X0DBS7"/>
<dbReference type="STRING" id="53376.BST25_20645"/>
<dbReference type="EMBL" id="MVHR01000043">
    <property type="protein sequence ID" value="ORA69807.1"/>
    <property type="molecule type" value="Genomic_DNA"/>
</dbReference>
<evidence type="ECO:0000313" key="2">
    <source>
        <dbReference type="Proteomes" id="UP000192566"/>
    </source>
</evidence>
<organism evidence="1 2">
    <name type="scientific">Mycobacterium heidelbergense</name>
    <dbReference type="NCBI Taxonomy" id="53376"/>
    <lineage>
        <taxon>Bacteria</taxon>
        <taxon>Bacillati</taxon>
        <taxon>Actinomycetota</taxon>
        <taxon>Actinomycetes</taxon>
        <taxon>Mycobacteriales</taxon>
        <taxon>Mycobacteriaceae</taxon>
        <taxon>Mycobacterium</taxon>
        <taxon>Mycobacterium simiae complex</taxon>
    </lineage>
</organism>
<evidence type="ECO:0000313" key="1">
    <source>
        <dbReference type="EMBL" id="ORA69807.1"/>
    </source>
</evidence>
<keyword evidence="2" id="KW-1185">Reference proteome</keyword>
<dbReference type="RefSeq" id="WP_083076775.1">
    <property type="nucleotide sequence ID" value="NZ_AP022615.1"/>
</dbReference>
<dbReference type="Proteomes" id="UP000192566">
    <property type="component" value="Unassembled WGS sequence"/>
</dbReference>
<accession>A0A1X0DBS7</accession>
<dbReference type="OrthoDB" id="4739078at2"/>
<sequence>MTTVDPQSASQIPDALAALDWHEITCQSETGCANLATHVVYRHAVDECNRPNLDPSGNIVDILCIRCVRRLKAEVLQQVDRISRCPGGYCLTCGAPVHKLSDIMRKMVQLRSYA</sequence>
<name>A0A1X0DBS7_MYCHE</name>
<gene>
    <name evidence="1" type="ORF">BST25_20645</name>
</gene>
<proteinExistence type="predicted"/>